<comment type="caution">
    <text evidence="6">The sequence shown here is derived from an EMBL/GenBank/DDBJ whole genome shotgun (WGS) entry which is preliminary data.</text>
</comment>
<keyword evidence="3" id="KW-0539">Nucleus</keyword>
<evidence type="ECO:0000313" key="6">
    <source>
        <dbReference type="EMBL" id="OBZ87325.1"/>
    </source>
</evidence>
<name>A0A1C7NE04_9FUNG</name>
<dbReference type="Proteomes" id="UP000093000">
    <property type="component" value="Unassembled WGS sequence"/>
</dbReference>
<dbReference type="PANTHER" id="PTHR13516:SF4">
    <property type="entry name" value="FI09323P"/>
    <property type="match status" value="1"/>
</dbReference>
<comment type="subcellular location">
    <subcellularLocation>
        <location evidence="1">Nucleus</location>
    </subcellularLocation>
</comment>
<evidence type="ECO:0000256" key="3">
    <source>
        <dbReference type="ARBA" id="ARBA00023242"/>
    </source>
</evidence>
<dbReference type="InterPro" id="IPR036882">
    <property type="entry name" value="Alba-like_dom_sf"/>
</dbReference>
<reference evidence="6 7" key="1">
    <citation type="submission" date="2016-03" db="EMBL/GenBank/DDBJ databases">
        <title>Choanephora cucurbitarum.</title>
        <authorList>
            <person name="Min B."/>
            <person name="Park H."/>
            <person name="Park J.-H."/>
            <person name="Shin H.-D."/>
            <person name="Choi I.-G."/>
        </authorList>
    </citation>
    <scope>NUCLEOTIDE SEQUENCE [LARGE SCALE GENOMIC DNA]</scope>
    <source>
        <strain evidence="6 7">KUS-F28377</strain>
    </source>
</reference>
<accession>A0A1C7NE04</accession>
<dbReference type="OrthoDB" id="424402at2759"/>
<dbReference type="STRING" id="101091.A0A1C7NE04"/>
<gene>
    <name evidence="6" type="primary">Rpp25l</name>
    <name evidence="6" type="ORF">A0J61_04622</name>
</gene>
<dbReference type="SUPFAM" id="SSF82704">
    <property type="entry name" value="AlbA-like"/>
    <property type="match status" value="1"/>
</dbReference>
<feature type="region of interest" description="Disordered" evidence="4">
    <location>
        <begin position="1"/>
        <end position="27"/>
    </location>
</feature>
<dbReference type="AlphaFoldDB" id="A0A1C7NE04"/>
<sequence>MKKMEDYKRVKKDISADKGKQPPPAENEVRISHSKINTYVDVCLELFQKKHKGHIVLTGKGQNINKTVTVVELVKRKMQGTLHQYTQLGSISVVEQWEATEDKELDSVQVNKKIPVMIVYLSLETLPELEATSGYQAPIGLDFSQ</sequence>
<dbReference type="Gene3D" id="3.30.110.20">
    <property type="entry name" value="Alba-like domain"/>
    <property type="match status" value="1"/>
</dbReference>
<dbReference type="InParanoid" id="A0A1C7NE04"/>
<evidence type="ECO:0000259" key="5">
    <source>
        <dbReference type="Pfam" id="PF01918"/>
    </source>
</evidence>
<comment type="similarity">
    <text evidence="2">Belongs to the histone-like Alba family.</text>
</comment>
<dbReference type="GO" id="GO:0005634">
    <property type="term" value="C:nucleus"/>
    <property type="evidence" value="ECO:0007669"/>
    <property type="project" value="UniProtKB-SubCell"/>
</dbReference>
<protein>
    <submittedName>
        <fullName evidence="6">Ribonuclease P protein subunit p25-like protein</fullName>
    </submittedName>
</protein>
<dbReference type="PANTHER" id="PTHR13516">
    <property type="entry name" value="RIBONUCLEASE P SUBUNIT P25"/>
    <property type="match status" value="1"/>
</dbReference>
<dbReference type="EMBL" id="LUGH01000230">
    <property type="protein sequence ID" value="OBZ87325.1"/>
    <property type="molecule type" value="Genomic_DNA"/>
</dbReference>
<keyword evidence="7" id="KW-1185">Reference proteome</keyword>
<dbReference type="InterPro" id="IPR051958">
    <property type="entry name" value="Alba-like_NAB"/>
</dbReference>
<dbReference type="Pfam" id="PF01918">
    <property type="entry name" value="Alba"/>
    <property type="match status" value="1"/>
</dbReference>
<feature type="domain" description="DNA/RNA-binding protein Alba-like" evidence="5">
    <location>
        <begin position="27"/>
        <end position="90"/>
    </location>
</feature>
<feature type="compositionally biased region" description="Basic and acidic residues" evidence="4">
    <location>
        <begin position="1"/>
        <end position="20"/>
    </location>
</feature>
<dbReference type="GO" id="GO:0003723">
    <property type="term" value="F:RNA binding"/>
    <property type="evidence" value="ECO:0007669"/>
    <property type="project" value="TreeGrafter"/>
</dbReference>
<evidence type="ECO:0000256" key="1">
    <source>
        <dbReference type="ARBA" id="ARBA00004123"/>
    </source>
</evidence>
<dbReference type="InterPro" id="IPR002775">
    <property type="entry name" value="DNA/RNA-bd_Alba-like"/>
</dbReference>
<organism evidence="6 7">
    <name type="scientific">Choanephora cucurbitarum</name>
    <dbReference type="NCBI Taxonomy" id="101091"/>
    <lineage>
        <taxon>Eukaryota</taxon>
        <taxon>Fungi</taxon>
        <taxon>Fungi incertae sedis</taxon>
        <taxon>Mucoromycota</taxon>
        <taxon>Mucoromycotina</taxon>
        <taxon>Mucoromycetes</taxon>
        <taxon>Mucorales</taxon>
        <taxon>Mucorineae</taxon>
        <taxon>Choanephoraceae</taxon>
        <taxon>Choanephoroideae</taxon>
        <taxon>Choanephora</taxon>
    </lineage>
</organism>
<proteinExistence type="inferred from homology"/>
<evidence type="ECO:0000313" key="7">
    <source>
        <dbReference type="Proteomes" id="UP000093000"/>
    </source>
</evidence>
<evidence type="ECO:0000256" key="4">
    <source>
        <dbReference type="SAM" id="MobiDB-lite"/>
    </source>
</evidence>
<evidence type="ECO:0000256" key="2">
    <source>
        <dbReference type="ARBA" id="ARBA00008018"/>
    </source>
</evidence>